<dbReference type="PANTHER" id="PTHR23232">
    <property type="entry name" value="KRAB DOMAIN C2H2 ZINC FINGER"/>
    <property type="match status" value="1"/>
</dbReference>
<keyword evidence="1" id="KW-1133">Transmembrane helix</keyword>
<evidence type="ECO:0000313" key="4">
    <source>
        <dbReference type="Proteomes" id="UP000664940"/>
    </source>
</evidence>
<organism evidence="3 4">
    <name type="scientific">Phyllostomus discolor</name>
    <name type="common">pale spear-nosed bat</name>
    <dbReference type="NCBI Taxonomy" id="89673"/>
    <lineage>
        <taxon>Eukaryota</taxon>
        <taxon>Metazoa</taxon>
        <taxon>Chordata</taxon>
        <taxon>Craniata</taxon>
        <taxon>Vertebrata</taxon>
        <taxon>Euteleostomi</taxon>
        <taxon>Mammalia</taxon>
        <taxon>Eutheria</taxon>
        <taxon>Laurasiatheria</taxon>
        <taxon>Chiroptera</taxon>
        <taxon>Yangochiroptera</taxon>
        <taxon>Phyllostomidae</taxon>
        <taxon>Phyllostominae</taxon>
        <taxon>Phyllostomus</taxon>
    </lineage>
</organism>
<dbReference type="SUPFAM" id="SSF109640">
    <property type="entry name" value="KRAB domain (Kruppel-associated box)"/>
    <property type="match status" value="1"/>
</dbReference>
<proteinExistence type="predicted"/>
<dbReference type="Gene3D" id="6.10.140.140">
    <property type="match status" value="1"/>
</dbReference>
<feature type="domain" description="KRAB" evidence="2">
    <location>
        <begin position="37"/>
        <end position="108"/>
    </location>
</feature>
<evidence type="ECO:0000256" key="1">
    <source>
        <dbReference type="SAM" id="Phobius"/>
    </source>
</evidence>
<feature type="transmembrane region" description="Helical" evidence="1">
    <location>
        <begin position="187"/>
        <end position="210"/>
    </location>
</feature>
<dbReference type="InterPro" id="IPR001909">
    <property type="entry name" value="KRAB"/>
</dbReference>
<gene>
    <name evidence="3" type="ORF">HJG60_020989</name>
</gene>
<dbReference type="CDD" id="cd07765">
    <property type="entry name" value="KRAB_A-box"/>
    <property type="match status" value="1"/>
</dbReference>
<dbReference type="SMART" id="SM00349">
    <property type="entry name" value="KRAB"/>
    <property type="match status" value="1"/>
</dbReference>
<dbReference type="GO" id="GO:0006355">
    <property type="term" value="P:regulation of DNA-templated transcription"/>
    <property type="evidence" value="ECO:0007669"/>
    <property type="project" value="InterPro"/>
</dbReference>
<dbReference type="InterPro" id="IPR036051">
    <property type="entry name" value="KRAB_dom_sf"/>
</dbReference>
<sequence length="217" mass="24222">MGTFMTGAPFLPAAPASLRPQSPLAASPRRLPAEVVVTFDDVAVYFSRTEWLLLDEAQRHLYLDVMLENFALISSLGKTLILPSLLPSVGLRPHFLRVAISSISKSKGFDQSCTQGAKDNSNRSWVTPDPVFRSRSFCFIAPNIINLTLIFQKQKQKITPSYSPVTSSRLCIFSVPFILQWLLCPHVWTVCALFACPVFFVVLVPCKAYFFPCFISP</sequence>
<protein>
    <submittedName>
        <fullName evidence="3">Zinc finger protein 814</fullName>
    </submittedName>
</protein>
<name>A0A833YJF5_9CHIR</name>
<keyword evidence="1" id="KW-0812">Transmembrane</keyword>
<dbReference type="AlphaFoldDB" id="A0A833YJF5"/>
<reference evidence="3 4" key="1">
    <citation type="journal article" date="2020" name="Nature">
        <title>Six reference-quality genomes reveal evolution of bat adaptations.</title>
        <authorList>
            <person name="Jebb D."/>
            <person name="Huang Z."/>
            <person name="Pippel M."/>
            <person name="Hughes G.M."/>
            <person name="Lavrichenko K."/>
            <person name="Devanna P."/>
            <person name="Winkler S."/>
            <person name="Jermiin L.S."/>
            <person name="Skirmuntt E.C."/>
            <person name="Katzourakis A."/>
            <person name="Burkitt-Gray L."/>
            <person name="Ray D.A."/>
            <person name="Sullivan K.A.M."/>
            <person name="Roscito J.G."/>
            <person name="Kirilenko B.M."/>
            <person name="Davalos L.M."/>
            <person name="Corthals A.P."/>
            <person name="Power M.L."/>
            <person name="Jones G."/>
            <person name="Ransome R.D."/>
            <person name="Dechmann D.K.N."/>
            <person name="Locatelli A.G."/>
            <person name="Puechmaille S.J."/>
            <person name="Fedrigo O."/>
            <person name="Jarvis E.D."/>
            <person name="Hiller M."/>
            <person name="Vernes S.C."/>
            <person name="Myers E.W."/>
            <person name="Teeling E.C."/>
        </authorList>
    </citation>
    <scope>NUCLEOTIDE SEQUENCE [LARGE SCALE GENOMIC DNA]</scope>
    <source>
        <strain evidence="3">Bat1K_MPI-CBG_1</strain>
    </source>
</reference>
<dbReference type="Proteomes" id="UP000664940">
    <property type="component" value="Unassembled WGS sequence"/>
</dbReference>
<comment type="caution">
    <text evidence="3">The sequence shown here is derived from an EMBL/GenBank/DDBJ whole genome shotgun (WGS) entry which is preliminary data.</text>
</comment>
<dbReference type="EMBL" id="JABVXQ010000014">
    <property type="protein sequence ID" value="KAF6080313.1"/>
    <property type="molecule type" value="Genomic_DNA"/>
</dbReference>
<keyword evidence="1" id="KW-0472">Membrane</keyword>
<evidence type="ECO:0000313" key="3">
    <source>
        <dbReference type="EMBL" id="KAF6080313.1"/>
    </source>
</evidence>
<accession>A0A833YJF5</accession>
<dbReference type="Pfam" id="PF01352">
    <property type="entry name" value="KRAB"/>
    <property type="match status" value="1"/>
</dbReference>
<dbReference type="InterPro" id="IPR050169">
    <property type="entry name" value="Krueppel_C2H2_ZnF"/>
</dbReference>
<evidence type="ECO:0000259" key="2">
    <source>
        <dbReference type="PROSITE" id="PS50805"/>
    </source>
</evidence>
<dbReference type="PANTHER" id="PTHR23232:SF133">
    <property type="entry name" value="RIKEN CDNA 1700020N01 GENE"/>
    <property type="match status" value="1"/>
</dbReference>
<dbReference type="PROSITE" id="PS50805">
    <property type="entry name" value="KRAB"/>
    <property type="match status" value="1"/>
</dbReference>